<protein>
    <submittedName>
        <fullName evidence="1">Uncharacterized protein</fullName>
    </submittedName>
</protein>
<comment type="caution">
    <text evidence="1">The sequence shown here is derived from an EMBL/GenBank/DDBJ whole genome shotgun (WGS) entry which is preliminary data.</text>
</comment>
<evidence type="ECO:0000313" key="1">
    <source>
        <dbReference type="EMBL" id="KAK3724198.1"/>
    </source>
</evidence>
<keyword evidence="2" id="KW-1185">Reference proteome</keyword>
<accession>A0ACC3NWQ5</accession>
<evidence type="ECO:0000313" key="2">
    <source>
        <dbReference type="Proteomes" id="UP001281147"/>
    </source>
</evidence>
<reference evidence="1" key="1">
    <citation type="submission" date="2023-07" db="EMBL/GenBank/DDBJ databases">
        <title>Black Yeasts Isolated from many extreme environments.</title>
        <authorList>
            <person name="Coleine C."/>
            <person name="Stajich J.E."/>
            <person name="Selbmann L."/>
        </authorList>
    </citation>
    <scope>NUCLEOTIDE SEQUENCE</scope>
    <source>
        <strain evidence="1">CCFEE 5714</strain>
    </source>
</reference>
<dbReference type="EMBL" id="JAUTXU010000006">
    <property type="protein sequence ID" value="KAK3724198.1"/>
    <property type="molecule type" value="Genomic_DNA"/>
</dbReference>
<proteinExistence type="predicted"/>
<dbReference type="Proteomes" id="UP001281147">
    <property type="component" value="Unassembled WGS sequence"/>
</dbReference>
<organism evidence="1 2">
    <name type="scientific">Vermiconidia calcicola</name>
    <dbReference type="NCBI Taxonomy" id="1690605"/>
    <lineage>
        <taxon>Eukaryota</taxon>
        <taxon>Fungi</taxon>
        <taxon>Dikarya</taxon>
        <taxon>Ascomycota</taxon>
        <taxon>Pezizomycotina</taxon>
        <taxon>Dothideomycetes</taxon>
        <taxon>Dothideomycetidae</taxon>
        <taxon>Mycosphaerellales</taxon>
        <taxon>Extremaceae</taxon>
        <taxon>Vermiconidia</taxon>
    </lineage>
</organism>
<name>A0ACC3NWQ5_9PEZI</name>
<sequence length="317" mass="34588">MARPDDIVPDLGFIEESGLSSPTWGPSISAATLQDRDPHFDGIFGVTTPPSDLRQILNPTGSATLTPSTTLVETSREELRSRERVLETLVTLLLEQLNSPSRGNFCVLEGMYSAYVDGRSPSASNPQRARGLLEDAICGLEAVRSGLWDVVKEPSEVAPERLRSLRSWAHAILLKDDCYTSSQPMPGRTMAPLLPIPQQPVPAYTVFDSNNFSPEETPSSPYTNLDANAFRSTQFYSPYPGNIITNLETHPGLDRAETNDASNYINPREVHPGPGGPMAAAGYMPFTPLEPIDRSLYGRESSDKRNNTTDSAYGTGE</sequence>
<gene>
    <name evidence="1" type="ORF">LTR37_001323</name>
</gene>